<dbReference type="CDD" id="cd03886">
    <property type="entry name" value="M20_Acy1"/>
    <property type="match status" value="1"/>
</dbReference>
<feature type="domain" description="Peptidase M20 dimerisation" evidence="1">
    <location>
        <begin position="186"/>
        <end position="277"/>
    </location>
</feature>
<sequence>MNATGEALFAALAAELPRALELRRQIHLDPRVAGEEHPTTKLITSMLPDRSEIHPVAETGILVRVGGPAAPVGIRAELDALPVQEVTGSPWASQREGVMHACGHDVHAAALWAVLRAVAATPSGPPLLAVFQPREETYPSGAGDVLASGLLGRLECSRMIGVHVQPVVEPGVVACVPGPVNASSDEFAITVTGTSGHSAYPHRTHDPVVTLANIVMALQSVASRSVDPMEPVVLGVSMLQAGHAANTIPGTAEARGTVRALSPTVREAVLERLREISVDIAHAHGCEADVQIHRGDPVLVNDENLTATIAGHLRDNGIATTGRFRSVGSDDFALYTESLPSSMLFLGTEARSSLHAPTFLPTDADVRAVAETMMHALVAATATP</sequence>
<dbReference type="PANTHER" id="PTHR11014">
    <property type="entry name" value="PEPTIDASE M20 FAMILY MEMBER"/>
    <property type="match status" value="1"/>
</dbReference>
<name>A0ABN2MJF7_9PSEU</name>
<dbReference type="InterPro" id="IPR011650">
    <property type="entry name" value="Peptidase_M20_dimer"/>
</dbReference>
<gene>
    <name evidence="2" type="ORF">GCM10009836_02970</name>
</gene>
<comment type="caution">
    <text evidence="2">The sequence shown here is derived from an EMBL/GenBank/DDBJ whole genome shotgun (WGS) entry which is preliminary data.</text>
</comment>
<dbReference type="PIRSF" id="PIRSF005962">
    <property type="entry name" value="Pept_M20D_amidohydro"/>
    <property type="match status" value="1"/>
</dbReference>
<dbReference type="NCBIfam" id="TIGR01891">
    <property type="entry name" value="amidohydrolases"/>
    <property type="match status" value="1"/>
</dbReference>
<dbReference type="Gene3D" id="3.40.630.10">
    <property type="entry name" value="Zn peptidases"/>
    <property type="match status" value="1"/>
</dbReference>
<organism evidence="2 3">
    <name type="scientific">Pseudonocardia ailaonensis</name>
    <dbReference type="NCBI Taxonomy" id="367279"/>
    <lineage>
        <taxon>Bacteria</taxon>
        <taxon>Bacillati</taxon>
        <taxon>Actinomycetota</taxon>
        <taxon>Actinomycetes</taxon>
        <taxon>Pseudonocardiales</taxon>
        <taxon>Pseudonocardiaceae</taxon>
        <taxon>Pseudonocardia</taxon>
    </lineage>
</organism>
<evidence type="ECO:0000259" key="1">
    <source>
        <dbReference type="Pfam" id="PF07687"/>
    </source>
</evidence>
<dbReference type="RefSeq" id="WP_344411670.1">
    <property type="nucleotide sequence ID" value="NZ_BAAAQK010000001.1"/>
</dbReference>
<evidence type="ECO:0000313" key="3">
    <source>
        <dbReference type="Proteomes" id="UP001500449"/>
    </source>
</evidence>
<dbReference type="InterPro" id="IPR036264">
    <property type="entry name" value="Bact_exopeptidase_dim_dom"/>
</dbReference>
<accession>A0ABN2MJF7</accession>
<dbReference type="Proteomes" id="UP001500449">
    <property type="component" value="Unassembled WGS sequence"/>
</dbReference>
<dbReference type="SUPFAM" id="SSF53187">
    <property type="entry name" value="Zn-dependent exopeptidases"/>
    <property type="match status" value="1"/>
</dbReference>
<dbReference type="EMBL" id="BAAAQK010000001">
    <property type="protein sequence ID" value="GAA1828635.1"/>
    <property type="molecule type" value="Genomic_DNA"/>
</dbReference>
<proteinExistence type="predicted"/>
<evidence type="ECO:0000313" key="2">
    <source>
        <dbReference type="EMBL" id="GAA1828635.1"/>
    </source>
</evidence>
<dbReference type="SUPFAM" id="SSF55031">
    <property type="entry name" value="Bacterial exopeptidase dimerisation domain"/>
    <property type="match status" value="1"/>
</dbReference>
<dbReference type="InterPro" id="IPR017439">
    <property type="entry name" value="Amidohydrolase"/>
</dbReference>
<dbReference type="PANTHER" id="PTHR11014:SF63">
    <property type="entry name" value="METALLOPEPTIDASE, PUTATIVE (AFU_ORTHOLOGUE AFUA_6G09600)-RELATED"/>
    <property type="match status" value="1"/>
</dbReference>
<dbReference type="Gene3D" id="3.30.70.360">
    <property type="match status" value="1"/>
</dbReference>
<dbReference type="InterPro" id="IPR002933">
    <property type="entry name" value="Peptidase_M20"/>
</dbReference>
<keyword evidence="3" id="KW-1185">Reference proteome</keyword>
<reference evidence="2 3" key="1">
    <citation type="journal article" date="2019" name="Int. J. Syst. Evol. Microbiol.">
        <title>The Global Catalogue of Microorganisms (GCM) 10K type strain sequencing project: providing services to taxonomists for standard genome sequencing and annotation.</title>
        <authorList>
            <consortium name="The Broad Institute Genomics Platform"/>
            <consortium name="The Broad Institute Genome Sequencing Center for Infectious Disease"/>
            <person name="Wu L."/>
            <person name="Ma J."/>
        </authorList>
    </citation>
    <scope>NUCLEOTIDE SEQUENCE [LARGE SCALE GENOMIC DNA]</scope>
    <source>
        <strain evidence="2 3">JCM 16009</strain>
    </source>
</reference>
<protein>
    <submittedName>
        <fullName evidence="2">Amidohydrolase</fullName>
    </submittedName>
</protein>
<dbReference type="Pfam" id="PF01546">
    <property type="entry name" value="Peptidase_M20"/>
    <property type="match status" value="1"/>
</dbReference>
<dbReference type="Pfam" id="PF07687">
    <property type="entry name" value="M20_dimer"/>
    <property type="match status" value="1"/>
</dbReference>